<evidence type="ECO:0000256" key="3">
    <source>
        <dbReference type="ARBA" id="ARBA00023027"/>
    </source>
</evidence>
<dbReference type="PANTHER" id="PTHR22981:SF7">
    <property type="entry name" value="3-HYDROXYISOBUTYRATE DEHYDROGENASE, MITOCHONDRIAL"/>
    <property type="match status" value="1"/>
</dbReference>
<dbReference type="SUPFAM" id="SSF48179">
    <property type="entry name" value="6-phosphogluconate dehydrogenase C-terminal domain-like"/>
    <property type="match status" value="1"/>
</dbReference>
<dbReference type="Proteomes" id="UP001596505">
    <property type="component" value="Unassembled WGS sequence"/>
</dbReference>
<dbReference type="EMBL" id="JBHTCO010000043">
    <property type="protein sequence ID" value="MFC7395222.1"/>
    <property type="molecule type" value="Genomic_DNA"/>
</dbReference>
<gene>
    <name evidence="6" type="ORF">ACFQRG_20140</name>
</gene>
<keyword evidence="7" id="KW-1185">Reference proteome</keyword>
<comment type="similarity">
    <text evidence="1">Belongs to the HIBADH-related family.</text>
</comment>
<dbReference type="PANTHER" id="PTHR22981">
    <property type="entry name" value="3-HYDROXYISOBUTYRATE DEHYDROGENASE-RELATED"/>
    <property type="match status" value="1"/>
</dbReference>
<proteinExistence type="inferred from homology"/>
<dbReference type="EC" id="1.1.-.-" evidence="6"/>
<comment type="caution">
    <text evidence="6">The sequence shown here is derived from an EMBL/GenBank/DDBJ whole genome shotgun (WGS) entry which is preliminary data.</text>
</comment>
<evidence type="ECO:0000256" key="2">
    <source>
        <dbReference type="ARBA" id="ARBA00023002"/>
    </source>
</evidence>
<dbReference type="Pfam" id="PF14833">
    <property type="entry name" value="NAD_binding_11"/>
    <property type="match status" value="1"/>
</dbReference>
<reference evidence="7" key="1">
    <citation type="journal article" date="2019" name="Int. J. Syst. Evol. Microbiol.">
        <title>The Global Catalogue of Microorganisms (GCM) 10K type strain sequencing project: providing services to taxonomists for standard genome sequencing and annotation.</title>
        <authorList>
            <consortium name="The Broad Institute Genomics Platform"/>
            <consortium name="The Broad Institute Genome Sequencing Center for Infectious Disease"/>
            <person name="Wu L."/>
            <person name="Ma J."/>
        </authorList>
    </citation>
    <scope>NUCLEOTIDE SEQUENCE [LARGE SCALE GENOMIC DNA]</scope>
    <source>
        <strain evidence="7">CGMCC 1.16305</strain>
    </source>
</reference>
<dbReference type="InterPro" id="IPR013328">
    <property type="entry name" value="6PGD_dom2"/>
</dbReference>
<dbReference type="InterPro" id="IPR002204">
    <property type="entry name" value="3-OH-isobutyrate_DH-rel_CS"/>
</dbReference>
<evidence type="ECO:0000259" key="5">
    <source>
        <dbReference type="Pfam" id="PF14833"/>
    </source>
</evidence>
<feature type="domain" description="6-phosphogluconate dehydrogenase NADP-binding" evidence="4">
    <location>
        <begin position="2"/>
        <end position="161"/>
    </location>
</feature>
<feature type="domain" description="3-hydroxyisobutyrate dehydrogenase-like NAD-binding" evidence="5">
    <location>
        <begin position="164"/>
        <end position="282"/>
    </location>
</feature>
<dbReference type="InterPro" id="IPR015815">
    <property type="entry name" value="HIBADH-related"/>
</dbReference>
<dbReference type="Gene3D" id="1.10.1040.10">
    <property type="entry name" value="N-(1-d-carboxylethyl)-l-norvaline Dehydrogenase, domain 2"/>
    <property type="match status" value="1"/>
</dbReference>
<dbReference type="InterPro" id="IPR006115">
    <property type="entry name" value="6PGDH_NADP-bd"/>
</dbReference>
<protein>
    <submittedName>
        <fullName evidence="6">NAD(P)-dependent oxidoreductase</fullName>
        <ecNumber evidence="6">1.1.-.-</ecNumber>
    </submittedName>
</protein>
<evidence type="ECO:0000313" key="7">
    <source>
        <dbReference type="Proteomes" id="UP001596505"/>
    </source>
</evidence>
<dbReference type="PIRSF" id="PIRSF000103">
    <property type="entry name" value="HIBADH"/>
    <property type="match status" value="1"/>
</dbReference>
<dbReference type="PROSITE" id="PS00895">
    <property type="entry name" value="3_HYDROXYISOBUT_DH"/>
    <property type="match status" value="1"/>
</dbReference>
<sequence length="290" mass="32172">MKLAFVGLGNMGLPMAVNLVKANYETFGINRSKKKEEIFAESGGIVGDSLVQVAQEVDVIMTCLPLPSDVERVYLGEEGIIANGKRGLILIDFSTVSPDINEKIYNEAKKKGIDFLDAPISGGNEGARLGTLSIMVGGDKKVFDKVYPIFEVLGQNIFYTGKVGNGTVIKLINQYMVSVHTQAVSEALCLAEKNGIAFETLFEILNNSYAQSRIYERHYTQHISKEEYKPGFALKLLYKDISLVQKMAEKNTLTLPLGNQVEELLKEAKDSVFQDDDMSAMYLFMREQAK</sequence>
<dbReference type="Gene3D" id="3.40.50.720">
    <property type="entry name" value="NAD(P)-binding Rossmann-like Domain"/>
    <property type="match status" value="1"/>
</dbReference>
<dbReference type="InterPro" id="IPR036291">
    <property type="entry name" value="NAD(P)-bd_dom_sf"/>
</dbReference>
<dbReference type="SUPFAM" id="SSF51735">
    <property type="entry name" value="NAD(P)-binding Rossmann-fold domains"/>
    <property type="match status" value="1"/>
</dbReference>
<keyword evidence="3" id="KW-0520">NAD</keyword>
<dbReference type="InterPro" id="IPR029154">
    <property type="entry name" value="HIBADH-like_NADP-bd"/>
</dbReference>
<evidence type="ECO:0000256" key="1">
    <source>
        <dbReference type="ARBA" id="ARBA00009080"/>
    </source>
</evidence>
<keyword evidence="2 6" id="KW-0560">Oxidoreductase</keyword>
<accession>A0ABW2Q0U9</accession>
<dbReference type="InterPro" id="IPR008927">
    <property type="entry name" value="6-PGluconate_DH-like_C_sf"/>
</dbReference>
<evidence type="ECO:0000313" key="6">
    <source>
        <dbReference type="EMBL" id="MFC7395222.1"/>
    </source>
</evidence>
<name>A0ABW2Q0U9_9BACL</name>
<evidence type="ECO:0000259" key="4">
    <source>
        <dbReference type="Pfam" id="PF03446"/>
    </source>
</evidence>
<dbReference type="Pfam" id="PF03446">
    <property type="entry name" value="NAD_binding_2"/>
    <property type="match status" value="1"/>
</dbReference>
<organism evidence="6 7">
    <name type="scientific">Scopulibacillus cellulosilyticus</name>
    <dbReference type="NCBI Taxonomy" id="2665665"/>
    <lineage>
        <taxon>Bacteria</taxon>
        <taxon>Bacillati</taxon>
        <taxon>Bacillota</taxon>
        <taxon>Bacilli</taxon>
        <taxon>Bacillales</taxon>
        <taxon>Sporolactobacillaceae</taxon>
        <taxon>Scopulibacillus</taxon>
    </lineage>
</organism>
<dbReference type="GO" id="GO:0016491">
    <property type="term" value="F:oxidoreductase activity"/>
    <property type="evidence" value="ECO:0007669"/>
    <property type="project" value="UniProtKB-KW"/>
</dbReference>
<dbReference type="RefSeq" id="WP_380969533.1">
    <property type="nucleotide sequence ID" value="NZ_JBHTCO010000043.1"/>
</dbReference>